<feature type="compositionally biased region" description="Basic and acidic residues" evidence="3">
    <location>
        <begin position="304"/>
        <end position="327"/>
    </location>
</feature>
<evidence type="ECO:0000256" key="1">
    <source>
        <dbReference type="PROSITE-ProRule" id="PRU00285"/>
    </source>
</evidence>
<feature type="compositionally biased region" description="Basic and acidic residues" evidence="3">
    <location>
        <begin position="143"/>
        <end position="153"/>
    </location>
</feature>
<feature type="compositionally biased region" description="Acidic residues" evidence="3">
    <location>
        <begin position="328"/>
        <end position="341"/>
    </location>
</feature>
<feature type="compositionally biased region" description="Basic and acidic residues" evidence="3">
    <location>
        <begin position="250"/>
        <end position="262"/>
    </location>
</feature>
<keyword evidence="4" id="KW-0812">Transmembrane</keyword>
<dbReference type="InterPro" id="IPR008978">
    <property type="entry name" value="HSP20-like_chaperone"/>
</dbReference>
<feature type="transmembrane region" description="Helical" evidence="4">
    <location>
        <begin position="441"/>
        <end position="459"/>
    </location>
</feature>
<keyword evidence="7" id="KW-1185">Reference proteome</keyword>
<feature type="compositionally biased region" description="Basic and acidic residues" evidence="3">
    <location>
        <begin position="363"/>
        <end position="414"/>
    </location>
</feature>
<keyword evidence="4" id="KW-1133">Transmembrane helix</keyword>
<evidence type="ECO:0000313" key="7">
    <source>
        <dbReference type="Proteomes" id="UP000291084"/>
    </source>
</evidence>
<protein>
    <recommendedName>
        <fullName evidence="5">SHSP domain-containing protein</fullName>
    </recommendedName>
</protein>
<keyword evidence="4" id="KW-0472">Membrane</keyword>
<dbReference type="Pfam" id="PF00011">
    <property type="entry name" value="HSP20"/>
    <property type="match status" value="1"/>
</dbReference>
<dbReference type="Gene3D" id="2.60.40.790">
    <property type="match status" value="1"/>
</dbReference>
<dbReference type="AlphaFoldDB" id="A0A0S3S9W5"/>
<evidence type="ECO:0000256" key="2">
    <source>
        <dbReference type="RuleBase" id="RU003616"/>
    </source>
</evidence>
<dbReference type="CDD" id="cd06464">
    <property type="entry name" value="ACD_sHsps-like"/>
    <property type="match status" value="1"/>
</dbReference>
<feature type="compositionally biased region" description="Basic and acidic residues" evidence="3">
    <location>
        <begin position="342"/>
        <end position="356"/>
    </location>
</feature>
<feature type="compositionally biased region" description="Basic and acidic residues" evidence="3">
    <location>
        <begin position="115"/>
        <end position="126"/>
    </location>
</feature>
<feature type="compositionally biased region" description="Basic and acidic residues" evidence="3">
    <location>
        <begin position="204"/>
        <end position="217"/>
    </location>
</feature>
<feature type="compositionally biased region" description="Basic and acidic residues" evidence="3">
    <location>
        <begin position="227"/>
        <end position="242"/>
    </location>
</feature>
<reference evidence="6 7" key="1">
    <citation type="journal article" date="2015" name="Sci. Rep.">
        <title>The power of single molecule real-time sequencing technology in the de novo assembly of a eukaryotic genome.</title>
        <authorList>
            <person name="Sakai H."/>
            <person name="Naito K."/>
            <person name="Ogiso-Tanaka E."/>
            <person name="Takahashi Y."/>
            <person name="Iseki K."/>
            <person name="Muto C."/>
            <person name="Satou K."/>
            <person name="Teruya K."/>
            <person name="Shiroma A."/>
            <person name="Shimoji M."/>
            <person name="Hirano T."/>
            <person name="Itoh T."/>
            <person name="Kaga A."/>
            <person name="Tomooka N."/>
        </authorList>
    </citation>
    <scope>NUCLEOTIDE SEQUENCE [LARGE SCALE GENOMIC DNA]</scope>
    <source>
        <strain evidence="7">cv. Shumari</strain>
    </source>
</reference>
<feature type="compositionally biased region" description="Polar residues" evidence="3">
    <location>
        <begin position="127"/>
        <end position="142"/>
    </location>
</feature>
<evidence type="ECO:0000256" key="4">
    <source>
        <dbReference type="SAM" id="Phobius"/>
    </source>
</evidence>
<dbReference type="PROSITE" id="PS01031">
    <property type="entry name" value="SHSP"/>
    <property type="match status" value="1"/>
</dbReference>
<organism evidence="6 7">
    <name type="scientific">Vigna angularis var. angularis</name>
    <dbReference type="NCBI Taxonomy" id="157739"/>
    <lineage>
        <taxon>Eukaryota</taxon>
        <taxon>Viridiplantae</taxon>
        <taxon>Streptophyta</taxon>
        <taxon>Embryophyta</taxon>
        <taxon>Tracheophyta</taxon>
        <taxon>Spermatophyta</taxon>
        <taxon>Magnoliopsida</taxon>
        <taxon>eudicotyledons</taxon>
        <taxon>Gunneridae</taxon>
        <taxon>Pentapetalae</taxon>
        <taxon>rosids</taxon>
        <taxon>fabids</taxon>
        <taxon>Fabales</taxon>
        <taxon>Fabaceae</taxon>
        <taxon>Papilionoideae</taxon>
        <taxon>50 kb inversion clade</taxon>
        <taxon>NPAAA clade</taxon>
        <taxon>indigoferoid/millettioid clade</taxon>
        <taxon>Phaseoleae</taxon>
        <taxon>Vigna</taxon>
    </lineage>
</organism>
<dbReference type="SUPFAM" id="SSF49764">
    <property type="entry name" value="HSP20-like chaperones"/>
    <property type="match status" value="1"/>
</dbReference>
<evidence type="ECO:0000256" key="3">
    <source>
        <dbReference type="SAM" id="MobiDB-lite"/>
    </source>
</evidence>
<feature type="region of interest" description="Disordered" evidence="3">
    <location>
        <begin position="107"/>
        <end position="414"/>
    </location>
</feature>
<dbReference type="InterPro" id="IPR002068">
    <property type="entry name" value="A-crystallin/Hsp20_dom"/>
</dbReference>
<evidence type="ECO:0000313" key="6">
    <source>
        <dbReference type="EMBL" id="BAT89652.1"/>
    </source>
</evidence>
<gene>
    <name evidence="6" type="primary">Vigan.06G066300</name>
    <name evidence="6" type="ORF">VIGAN_06066300</name>
</gene>
<comment type="similarity">
    <text evidence="1 2">Belongs to the small heat shock protein (HSP20) family.</text>
</comment>
<feature type="domain" description="SHSP" evidence="5">
    <location>
        <begin position="18"/>
        <end position="123"/>
    </location>
</feature>
<evidence type="ECO:0000259" key="5">
    <source>
        <dbReference type="PROSITE" id="PS01031"/>
    </source>
</evidence>
<proteinExistence type="inferred from homology"/>
<dbReference type="EMBL" id="AP015039">
    <property type="protein sequence ID" value="BAT89652.1"/>
    <property type="molecule type" value="Genomic_DNA"/>
</dbReference>
<accession>A0A0S3S9W5</accession>
<feature type="compositionally biased region" description="Basic and acidic residues" evidence="3">
    <location>
        <begin position="164"/>
        <end position="193"/>
    </location>
</feature>
<dbReference type="OrthoDB" id="1431247at2759"/>
<dbReference type="Proteomes" id="UP000291084">
    <property type="component" value="Chromosome 6"/>
</dbReference>
<sequence length="465" mass="52972">MAFRQRTPTFRPNLSIRRVYETFQPRSEIKDLPEAYLLRLYLPGFQRDSVKVTYVASSRTVRITGERQIQGTRWYRFDQSYPIPDYIEPEALGAKFETPVLTLTMPKKATSQEKGVVDEPKPDQKLQDTTTTPQPSITIGDTRSSEPIKDQAVERVGPSGEPQMGEKDLEAKPRTATVQRDEKIQKGREEFEPKPTPTRTATMQRHEKIQKGQEIESKPTPTLPTKMETDEKPQKGQEDFEPKPTPTMIKRVETAEKPKKGEEEFEPKAASTMEPNTKTDAQPPKGQEEDEPKADITNVTRKPTVKEQLKEKKTEETRDEDSEKTSYEDAEGTTDEDEDEEKERITKREVKEEPYKSRKSVKDKKQTDFGQKETETEKLLAKEAETSATKAHKEKEKQSNDITSLKKELKSEENEVEKVGSVSQVFTKFAEGALNEEEKKLAANIGAAVLVIAALGYYVSYRFAS</sequence>
<name>A0A0S3S9W5_PHAAN</name>